<comment type="caution">
    <text evidence="3">The sequence shown here is derived from an EMBL/GenBank/DDBJ whole genome shotgun (WGS) entry which is preliminary data.</text>
</comment>
<keyword evidence="4" id="KW-1185">Reference proteome</keyword>
<dbReference type="PANTHER" id="PTHR35572:SF6">
    <property type="entry name" value="IG-LIKE DOMAIN-CONTAINING PROTEIN"/>
    <property type="match status" value="1"/>
</dbReference>
<evidence type="ECO:0000256" key="1">
    <source>
        <dbReference type="SAM" id="SignalP"/>
    </source>
</evidence>
<dbReference type="PANTHER" id="PTHR35572">
    <property type="entry name" value="PROTEIN CBG04538-RELATED"/>
    <property type="match status" value="1"/>
</dbReference>
<gene>
    <name evidence="3" type="ORF">CBOVIS_LOCUS59</name>
</gene>
<evidence type="ECO:0000313" key="3">
    <source>
        <dbReference type="EMBL" id="CAB3396516.1"/>
    </source>
</evidence>
<feature type="domain" description="Abnormal cell migration protein 18-like fibronectin type I" evidence="2">
    <location>
        <begin position="225"/>
        <end position="289"/>
    </location>
</feature>
<proteinExistence type="predicted"/>
<evidence type="ECO:0000259" key="2">
    <source>
        <dbReference type="Pfam" id="PF23003"/>
    </source>
</evidence>
<accession>A0A8S1E8B5</accession>
<dbReference type="InterPro" id="IPR040282">
    <property type="entry name" value="Mig-18-like"/>
</dbReference>
<dbReference type="Pfam" id="PF23003">
    <property type="entry name" value="Fn1_2"/>
    <property type="match status" value="3"/>
</dbReference>
<dbReference type="AlphaFoldDB" id="A0A8S1E8B5"/>
<evidence type="ECO:0000313" key="4">
    <source>
        <dbReference type="Proteomes" id="UP000494206"/>
    </source>
</evidence>
<keyword evidence="1" id="KW-0732">Signal</keyword>
<reference evidence="3 4" key="1">
    <citation type="submission" date="2020-04" db="EMBL/GenBank/DDBJ databases">
        <authorList>
            <person name="Laetsch R D."/>
            <person name="Stevens L."/>
            <person name="Kumar S."/>
            <person name="Blaxter L. M."/>
        </authorList>
    </citation>
    <scope>NUCLEOTIDE SEQUENCE [LARGE SCALE GENOMIC DNA]</scope>
</reference>
<dbReference type="Proteomes" id="UP000494206">
    <property type="component" value="Unassembled WGS sequence"/>
</dbReference>
<name>A0A8S1E8B5_9PELO</name>
<feature type="signal peptide" evidence="1">
    <location>
        <begin position="1"/>
        <end position="17"/>
    </location>
</feature>
<feature type="domain" description="Abnormal cell migration protein 18-like fibronectin type I" evidence="2">
    <location>
        <begin position="20"/>
        <end position="88"/>
    </location>
</feature>
<feature type="domain" description="Abnormal cell migration protein 18-like fibronectin type I" evidence="2">
    <location>
        <begin position="107"/>
        <end position="162"/>
    </location>
</feature>
<feature type="chain" id="PRO_5035885447" description="Abnormal cell migration protein 18-like fibronectin type I domain-containing protein" evidence="1">
    <location>
        <begin position="18"/>
        <end position="299"/>
    </location>
</feature>
<sequence length="299" mass="33255">MTFAISTFAFLVLTATAAFGCLYKGEKYKNGDTWIARSTFVLRCDISKTGWKTTVIGCRTAEGVVVMPGQTVFEGNTNYECLKESDGTVEIRRTLNLKRRKSCGDRSIGESWIFEKSFMAKCTESGVRITDCISDSGIPVPLNGSLVLSGVKYDCVMEKNGKISLHRDAAPQQIVGVRATTLSPLEILGPMFKTFGGDLDTALENVKEEVEVTPTKEMVEATETTCNFEGENRRIGEIWISDGIFTKKCTEDGATVILNCIVDEKTIINVDTELTIGRKTYKCYRKKSENRVFYEVRIN</sequence>
<dbReference type="OrthoDB" id="5775142at2759"/>
<organism evidence="3 4">
    <name type="scientific">Caenorhabditis bovis</name>
    <dbReference type="NCBI Taxonomy" id="2654633"/>
    <lineage>
        <taxon>Eukaryota</taxon>
        <taxon>Metazoa</taxon>
        <taxon>Ecdysozoa</taxon>
        <taxon>Nematoda</taxon>
        <taxon>Chromadorea</taxon>
        <taxon>Rhabditida</taxon>
        <taxon>Rhabditina</taxon>
        <taxon>Rhabditomorpha</taxon>
        <taxon>Rhabditoidea</taxon>
        <taxon>Rhabditidae</taxon>
        <taxon>Peloderinae</taxon>
        <taxon>Caenorhabditis</taxon>
    </lineage>
</organism>
<dbReference type="EMBL" id="CADEPM010000001">
    <property type="protein sequence ID" value="CAB3396516.1"/>
    <property type="molecule type" value="Genomic_DNA"/>
</dbReference>
<dbReference type="InterPro" id="IPR055119">
    <property type="entry name" value="Mig18_Fn1"/>
</dbReference>
<protein>
    <recommendedName>
        <fullName evidence="2">Abnormal cell migration protein 18-like fibronectin type I domain-containing protein</fullName>
    </recommendedName>
</protein>